<accession>A0ABN8LFR9</accession>
<organism evidence="2 3">
    <name type="scientific">Porites evermanni</name>
    <dbReference type="NCBI Taxonomy" id="104178"/>
    <lineage>
        <taxon>Eukaryota</taxon>
        <taxon>Metazoa</taxon>
        <taxon>Cnidaria</taxon>
        <taxon>Anthozoa</taxon>
        <taxon>Hexacorallia</taxon>
        <taxon>Scleractinia</taxon>
        <taxon>Fungiina</taxon>
        <taxon>Poritidae</taxon>
        <taxon>Porites</taxon>
    </lineage>
</organism>
<dbReference type="SMART" id="SM00225">
    <property type="entry name" value="BTB"/>
    <property type="match status" value="1"/>
</dbReference>
<dbReference type="PANTHER" id="PTHR45632:SF30">
    <property type="entry name" value="BTB DOMAIN-CONTAINING PROTEIN"/>
    <property type="match status" value="1"/>
</dbReference>
<dbReference type="PANTHER" id="PTHR45632">
    <property type="entry name" value="LD33804P"/>
    <property type="match status" value="1"/>
</dbReference>
<proteinExistence type="predicted"/>
<dbReference type="Gene3D" id="3.30.710.10">
    <property type="entry name" value="Potassium Channel Kv1.1, Chain A"/>
    <property type="match status" value="1"/>
</dbReference>
<dbReference type="SMART" id="SM00875">
    <property type="entry name" value="BACK"/>
    <property type="match status" value="1"/>
</dbReference>
<name>A0ABN8LFR9_9CNID</name>
<dbReference type="InterPro" id="IPR000210">
    <property type="entry name" value="BTB/POZ_dom"/>
</dbReference>
<dbReference type="InterPro" id="IPR011333">
    <property type="entry name" value="SKP1/BTB/POZ_sf"/>
</dbReference>
<dbReference type="Pfam" id="PF07707">
    <property type="entry name" value="BACK"/>
    <property type="match status" value="1"/>
</dbReference>
<reference evidence="2 3" key="1">
    <citation type="submission" date="2022-05" db="EMBL/GenBank/DDBJ databases">
        <authorList>
            <consortium name="Genoscope - CEA"/>
            <person name="William W."/>
        </authorList>
    </citation>
    <scope>NUCLEOTIDE SEQUENCE [LARGE SCALE GENOMIC DNA]</scope>
</reference>
<dbReference type="Gene3D" id="1.25.40.420">
    <property type="match status" value="1"/>
</dbReference>
<dbReference type="InterPro" id="IPR011705">
    <property type="entry name" value="BACK"/>
</dbReference>
<evidence type="ECO:0000313" key="3">
    <source>
        <dbReference type="Proteomes" id="UP001159427"/>
    </source>
</evidence>
<gene>
    <name evidence="2" type="ORF">PEVE_00023353</name>
</gene>
<evidence type="ECO:0000259" key="1">
    <source>
        <dbReference type="PROSITE" id="PS50097"/>
    </source>
</evidence>
<dbReference type="EMBL" id="CALNXI010000031">
    <property type="protein sequence ID" value="CAH3015939.1"/>
    <property type="molecule type" value="Genomic_DNA"/>
</dbReference>
<feature type="domain" description="BTB" evidence="1">
    <location>
        <begin position="9"/>
        <end position="76"/>
    </location>
</feature>
<dbReference type="SUPFAM" id="SSF54695">
    <property type="entry name" value="POZ domain"/>
    <property type="match status" value="1"/>
</dbReference>
<keyword evidence="3" id="KW-1185">Reference proteome</keyword>
<dbReference type="PROSITE" id="PS50097">
    <property type="entry name" value="BTB"/>
    <property type="match status" value="1"/>
</dbReference>
<evidence type="ECO:0000313" key="2">
    <source>
        <dbReference type="EMBL" id="CAH3015939.1"/>
    </source>
</evidence>
<dbReference type="Pfam" id="PF00651">
    <property type="entry name" value="BTB"/>
    <property type="match status" value="1"/>
</dbReference>
<sequence length="271" mass="32149">MQPKQDDSSDVTLVLKDGKEIRATRSQLSESDFFSTLLNSDMKENREGIIRLEHITKAVMTDVLEFMRCGSVMITRKNAVYLLEAADYLLLSSLKKFVERFLERELRASNCVSTYYYAEKYRCKDLMVISRNFFFANFAAVAQSQEFLNLESHQVERWICSDKIGDSTREDDVFKVIIQWIEQSKSERKGNFQELFDHVRLRFMSRDYLRRHVVTNDLVKENPSCLERVKGELKNRYPKDYYRRSPRKWSDYEDEFHPLFLLVARCSCTII</sequence>
<comment type="caution">
    <text evidence="2">The sequence shown here is derived from an EMBL/GenBank/DDBJ whole genome shotgun (WGS) entry which is preliminary data.</text>
</comment>
<protein>
    <recommendedName>
        <fullName evidence="1">BTB domain-containing protein</fullName>
    </recommendedName>
</protein>
<dbReference type="Proteomes" id="UP001159427">
    <property type="component" value="Unassembled WGS sequence"/>
</dbReference>